<evidence type="ECO:0000313" key="2">
    <source>
        <dbReference type="EMBL" id="EDN93286.1"/>
    </source>
</evidence>
<gene>
    <name evidence="2" type="ORF">SS1G_09152</name>
</gene>
<accession>A7EUZ4</accession>
<evidence type="ECO:0000256" key="1">
    <source>
        <dbReference type="SAM" id="MobiDB-lite"/>
    </source>
</evidence>
<dbReference type="EMBL" id="CH476633">
    <property type="protein sequence ID" value="EDN93286.1"/>
    <property type="molecule type" value="Genomic_DNA"/>
</dbReference>
<sequence>MVLSEAYWALESLVLLLGEEISREKTSGSLGYDFMNENRDNECGNLDETKDDDPKTPDYDDEDHEDIPRTSLRTKTLFPLFVKMPNALYASETIEVLMSIGHGLPSLRTK</sequence>
<dbReference type="HOGENOM" id="CLU_2172604_0_0_1"/>
<organism evidence="2 3">
    <name type="scientific">Sclerotinia sclerotiorum (strain ATCC 18683 / 1980 / Ss-1)</name>
    <name type="common">White mold</name>
    <name type="synonym">Whetzelinia sclerotiorum</name>
    <dbReference type="NCBI Taxonomy" id="665079"/>
    <lineage>
        <taxon>Eukaryota</taxon>
        <taxon>Fungi</taxon>
        <taxon>Dikarya</taxon>
        <taxon>Ascomycota</taxon>
        <taxon>Pezizomycotina</taxon>
        <taxon>Leotiomycetes</taxon>
        <taxon>Helotiales</taxon>
        <taxon>Sclerotiniaceae</taxon>
        <taxon>Sclerotinia</taxon>
    </lineage>
</organism>
<keyword evidence="3" id="KW-1185">Reference proteome</keyword>
<feature type="region of interest" description="Disordered" evidence="1">
    <location>
        <begin position="28"/>
        <end position="68"/>
    </location>
</feature>
<proteinExistence type="predicted"/>
<protein>
    <submittedName>
        <fullName evidence="2">Uncharacterized protein</fullName>
    </submittedName>
</protein>
<dbReference type="Proteomes" id="UP000001312">
    <property type="component" value="Unassembled WGS sequence"/>
</dbReference>
<dbReference type="InParanoid" id="A7EUZ4"/>
<reference evidence="3" key="1">
    <citation type="journal article" date="2011" name="PLoS Genet.">
        <title>Genomic analysis of the necrotrophic fungal pathogens Sclerotinia sclerotiorum and Botrytis cinerea.</title>
        <authorList>
            <person name="Amselem J."/>
            <person name="Cuomo C.A."/>
            <person name="van Kan J.A."/>
            <person name="Viaud M."/>
            <person name="Benito E.P."/>
            <person name="Couloux A."/>
            <person name="Coutinho P.M."/>
            <person name="de Vries R.P."/>
            <person name="Dyer P.S."/>
            <person name="Fillinger S."/>
            <person name="Fournier E."/>
            <person name="Gout L."/>
            <person name="Hahn M."/>
            <person name="Kohn L."/>
            <person name="Lapalu N."/>
            <person name="Plummer K.M."/>
            <person name="Pradier J.M."/>
            <person name="Quevillon E."/>
            <person name="Sharon A."/>
            <person name="Simon A."/>
            <person name="ten Have A."/>
            <person name="Tudzynski B."/>
            <person name="Tudzynski P."/>
            <person name="Wincker P."/>
            <person name="Andrew M."/>
            <person name="Anthouard V."/>
            <person name="Beever R.E."/>
            <person name="Beffa R."/>
            <person name="Benoit I."/>
            <person name="Bouzid O."/>
            <person name="Brault B."/>
            <person name="Chen Z."/>
            <person name="Choquer M."/>
            <person name="Collemare J."/>
            <person name="Cotton P."/>
            <person name="Danchin E.G."/>
            <person name="Da Silva C."/>
            <person name="Gautier A."/>
            <person name="Giraud C."/>
            <person name="Giraud T."/>
            <person name="Gonzalez C."/>
            <person name="Grossetete S."/>
            <person name="Guldener U."/>
            <person name="Henrissat B."/>
            <person name="Howlett B.J."/>
            <person name="Kodira C."/>
            <person name="Kretschmer M."/>
            <person name="Lappartient A."/>
            <person name="Leroch M."/>
            <person name="Levis C."/>
            <person name="Mauceli E."/>
            <person name="Neuveglise C."/>
            <person name="Oeser B."/>
            <person name="Pearson M."/>
            <person name="Poulain J."/>
            <person name="Poussereau N."/>
            <person name="Quesneville H."/>
            <person name="Rascle C."/>
            <person name="Schumacher J."/>
            <person name="Segurens B."/>
            <person name="Sexton A."/>
            <person name="Silva E."/>
            <person name="Sirven C."/>
            <person name="Soanes D.M."/>
            <person name="Talbot N.J."/>
            <person name="Templeton M."/>
            <person name="Yandava C."/>
            <person name="Yarden O."/>
            <person name="Zeng Q."/>
            <person name="Rollins J.A."/>
            <person name="Lebrun M.H."/>
            <person name="Dickman M."/>
        </authorList>
    </citation>
    <scope>NUCLEOTIDE SEQUENCE [LARGE SCALE GENOMIC DNA]</scope>
    <source>
        <strain evidence="3">ATCC 18683 / 1980 / Ss-1</strain>
    </source>
</reference>
<dbReference type="RefSeq" id="XP_001589431.1">
    <property type="nucleotide sequence ID" value="XM_001589381.1"/>
</dbReference>
<dbReference type="AlphaFoldDB" id="A7EUZ4"/>
<name>A7EUZ4_SCLS1</name>
<evidence type="ECO:0000313" key="3">
    <source>
        <dbReference type="Proteomes" id="UP000001312"/>
    </source>
</evidence>
<dbReference type="KEGG" id="ssl:SS1G_09152"/>
<dbReference type="GeneID" id="5485731"/>